<evidence type="ECO:0000256" key="2">
    <source>
        <dbReference type="ARBA" id="ARBA00022729"/>
    </source>
</evidence>
<protein>
    <submittedName>
        <fullName evidence="6">Glycoside hydrolase family 3 C-terminal domain-containing protein</fullName>
    </submittedName>
</protein>
<evidence type="ECO:0000313" key="7">
    <source>
        <dbReference type="Proteomes" id="UP001596111"/>
    </source>
</evidence>
<evidence type="ECO:0000313" key="6">
    <source>
        <dbReference type="EMBL" id="MFC5581349.1"/>
    </source>
</evidence>
<dbReference type="PANTHER" id="PTHR42721">
    <property type="entry name" value="SUGAR HYDROLASE-RELATED"/>
    <property type="match status" value="1"/>
</dbReference>
<dbReference type="SUPFAM" id="SSF56988">
    <property type="entry name" value="Anthrax protective antigen"/>
    <property type="match status" value="1"/>
</dbReference>
<dbReference type="InterPro" id="IPR036881">
    <property type="entry name" value="Glyco_hydro_3_C_sf"/>
</dbReference>
<feature type="region of interest" description="Disordered" evidence="4">
    <location>
        <begin position="743"/>
        <end position="769"/>
    </location>
</feature>
<dbReference type="InterPro" id="IPR001764">
    <property type="entry name" value="Glyco_hydro_3_N"/>
</dbReference>
<dbReference type="InterPro" id="IPR011658">
    <property type="entry name" value="PA14_dom"/>
</dbReference>
<dbReference type="GO" id="GO:0016787">
    <property type="term" value="F:hydrolase activity"/>
    <property type="evidence" value="ECO:0007669"/>
    <property type="project" value="UniProtKB-KW"/>
</dbReference>
<accession>A0ABW0SXI3</accession>
<dbReference type="Pfam" id="PF00933">
    <property type="entry name" value="Glyco_hydro_3"/>
    <property type="match status" value="1"/>
</dbReference>
<dbReference type="InterPro" id="IPR002772">
    <property type="entry name" value="Glyco_hydro_3_C"/>
</dbReference>
<dbReference type="Gene3D" id="2.60.40.10">
    <property type="entry name" value="Immunoglobulins"/>
    <property type="match status" value="1"/>
</dbReference>
<keyword evidence="2" id="KW-0732">Signal</keyword>
<dbReference type="PANTHER" id="PTHR42721:SF3">
    <property type="entry name" value="BETA-D-XYLOSIDASE 5-RELATED"/>
    <property type="match status" value="1"/>
</dbReference>
<dbReference type="Pfam" id="PF01915">
    <property type="entry name" value="Glyco_hydro_3_C"/>
    <property type="match status" value="1"/>
</dbReference>
<proteinExistence type="inferred from homology"/>
<evidence type="ECO:0000256" key="1">
    <source>
        <dbReference type="ARBA" id="ARBA00005336"/>
    </source>
</evidence>
<dbReference type="InterPro" id="IPR026891">
    <property type="entry name" value="Fn3-like"/>
</dbReference>
<comment type="caution">
    <text evidence="6">The sequence shown here is derived from an EMBL/GenBank/DDBJ whole genome shotgun (WGS) entry which is preliminary data.</text>
</comment>
<dbReference type="Proteomes" id="UP001596111">
    <property type="component" value="Unassembled WGS sequence"/>
</dbReference>
<dbReference type="PROSITE" id="PS51820">
    <property type="entry name" value="PA14"/>
    <property type="match status" value="1"/>
</dbReference>
<keyword evidence="7" id="KW-1185">Reference proteome</keyword>
<dbReference type="Gene3D" id="3.40.50.1700">
    <property type="entry name" value="Glycoside hydrolase family 3 C-terminal domain"/>
    <property type="match status" value="2"/>
</dbReference>
<dbReference type="EMBL" id="JBHSNG010000008">
    <property type="protein sequence ID" value="MFC5581349.1"/>
    <property type="molecule type" value="Genomic_DNA"/>
</dbReference>
<evidence type="ECO:0000256" key="4">
    <source>
        <dbReference type="SAM" id="MobiDB-lite"/>
    </source>
</evidence>
<dbReference type="Pfam" id="PF14310">
    <property type="entry name" value="Fn3-like"/>
    <property type="match status" value="1"/>
</dbReference>
<dbReference type="InterPro" id="IPR037524">
    <property type="entry name" value="PA14/GLEYA"/>
</dbReference>
<organism evidence="6 7">
    <name type="scientific">Rhodanobacter terrae</name>
    <dbReference type="NCBI Taxonomy" id="418647"/>
    <lineage>
        <taxon>Bacteria</taxon>
        <taxon>Pseudomonadati</taxon>
        <taxon>Pseudomonadota</taxon>
        <taxon>Gammaproteobacteria</taxon>
        <taxon>Lysobacterales</taxon>
        <taxon>Rhodanobacteraceae</taxon>
        <taxon>Rhodanobacter</taxon>
    </lineage>
</organism>
<comment type="similarity">
    <text evidence="1">Belongs to the glycosyl hydrolase 3 family.</text>
</comment>
<dbReference type="SMART" id="SM01217">
    <property type="entry name" value="Fn3_like"/>
    <property type="match status" value="1"/>
</dbReference>
<dbReference type="RefSeq" id="WP_377326618.1">
    <property type="nucleotide sequence ID" value="NZ_JBHSNG010000008.1"/>
</dbReference>
<dbReference type="SMART" id="SM00758">
    <property type="entry name" value="PA14"/>
    <property type="match status" value="1"/>
</dbReference>
<evidence type="ECO:0000256" key="3">
    <source>
        <dbReference type="ARBA" id="ARBA00022801"/>
    </source>
</evidence>
<dbReference type="InterPro" id="IPR017853">
    <property type="entry name" value="GH"/>
</dbReference>
<dbReference type="SUPFAM" id="SSF51445">
    <property type="entry name" value="(Trans)glycosidases"/>
    <property type="match status" value="1"/>
</dbReference>
<dbReference type="Pfam" id="PF07691">
    <property type="entry name" value="PA14"/>
    <property type="match status" value="1"/>
</dbReference>
<name>A0ABW0SXI3_9GAMM</name>
<gene>
    <name evidence="6" type="ORF">ACFPPB_09535</name>
</gene>
<evidence type="ECO:0000259" key="5">
    <source>
        <dbReference type="PROSITE" id="PS51820"/>
    </source>
</evidence>
<dbReference type="InterPro" id="IPR044993">
    <property type="entry name" value="BXL"/>
</dbReference>
<sequence length="905" mass="97408">MASVAAIGVHAAAPSDDHARAAALVAKMTLPEKVAQLQSAAPAIPRLGIPAYEWWSEGLHGIARNGYATVFPQAIGLAASWNPDLLQQVGRTVSIEARAKFNAVGAGRDHARYQGLTIWSPNINIFRDPRWGRGQETYGEDPYLTGRLAVGFIRGVQGDDPLHPLAIATPKHLAVHSGPEPGRHGFDVDVSPHDLEATYLPAFRAAITEGQAGSVMCAYNALHGTPVCADRWLLATRLRGDWDFAGYVVSDCDAVDDMTRFHYFKPDNAQSSAAALRAGTDLDCGYAYADLLEAVRKGYVKEPVLDTALVRLFAARYRLGELGAKRGGRYADIGPDRVDSEAHRQLALQAALQSMVLLKNAHATLPLRAGLRLAVIGPNADTVETLEANYHGTARAPVTPLQGLRQRFGADHVSYAQGTPIADGVPVAVPESALRTGADIGLKGDYYDTLDFSGKPRITRTDRTIDFDWDHVAPVQGLRADRYAVRWNGELVPPGAGDYTLVVHVDRCFDCAGHDPVRLYVDGKPVAVDDGDGTHVEATLHFADTRPRAIRLELVHSGQDQGVRLQWLAPPAAQLARAEAAVRRADAVIAFVGLSPDVEGEELQIDVPGFDGGDRTDIALPAPQRALLEDVAASGKPLVVVLMSGSAVALNWAQQHADAILAAWYPGEQGGRAIAQTLAGDYNPGGRLPVTFYRSTKDLPPYVSYAMKERTYRYFSGTPLYPFGYGLSYTRFAYGGLELSMPASREKPTSAQRPRECGSDFSRDKASREEESCRRISVAAAAAPTTTPADRHSLQAGQPLTVSVDVRNTGQRAGDEVVQVYLDPPAAPLAPRHALVGFRRVHLAAGESRRVRFELSPRQLSLVDAAGLRAVEAGRYRLFIGGGQPGTTEGVTATFTVVGRAALPR</sequence>
<keyword evidence="3 6" id="KW-0378">Hydrolase</keyword>
<dbReference type="InterPro" id="IPR013783">
    <property type="entry name" value="Ig-like_fold"/>
</dbReference>
<dbReference type="PRINTS" id="PR00133">
    <property type="entry name" value="GLHYDRLASE3"/>
</dbReference>
<dbReference type="InterPro" id="IPR036962">
    <property type="entry name" value="Glyco_hydro_3_N_sf"/>
</dbReference>
<dbReference type="Gene3D" id="3.20.20.300">
    <property type="entry name" value="Glycoside hydrolase, family 3, N-terminal domain"/>
    <property type="match status" value="1"/>
</dbReference>
<dbReference type="SUPFAM" id="SSF52279">
    <property type="entry name" value="Beta-D-glucan exohydrolase, C-terminal domain"/>
    <property type="match status" value="1"/>
</dbReference>
<feature type="domain" description="PA14" evidence="5">
    <location>
        <begin position="437"/>
        <end position="581"/>
    </location>
</feature>
<reference evidence="7" key="1">
    <citation type="journal article" date="2019" name="Int. J. Syst. Evol. Microbiol.">
        <title>The Global Catalogue of Microorganisms (GCM) 10K type strain sequencing project: providing services to taxonomists for standard genome sequencing and annotation.</title>
        <authorList>
            <consortium name="The Broad Institute Genomics Platform"/>
            <consortium name="The Broad Institute Genome Sequencing Center for Infectious Disease"/>
            <person name="Wu L."/>
            <person name="Ma J."/>
        </authorList>
    </citation>
    <scope>NUCLEOTIDE SEQUENCE [LARGE SCALE GENOMIC DNA]</scope>
    <source>
        <strain evidence="7">CGMCC 1.13587</strain>
    </source>
</reference>
<feature type="compositionally biased region" description="Basic and acidic residues" evidence="4">
    <location>
        <begin position="744"/>
        <end position="769"/>
    </location>
</feature>